<keyword evidence="7" id="KW-0503">Monooxygenase</keyword>
<keyword evidence="4" id="KW-0479">Metal-binding</keyword>
<dbReference type="InterPro" id="IPR002227">
    <property type="entry name" value="Tyrosinase_Cu-bd"/>
</dbReference>
<dbReference type="PROSITE" id="PS00498">
    <property type="entry name" value="TYROSINASE_2"/>
    <property type="match status" value="1"/>
</dbReference>
<dbReference type="Pfam" id="PF18132">
    <property type="entry name" value="Tyrosinase_C"/>
    <property type="match status" value="1"/>
</dbReference>
<sequence length="650" mass="71082">MAPIISSPTPITGVKTAGGKPAQRLPIDVFRTQHEFAFALYVQALAAWQKNGSEKFDQDNANGTSYFQVSGVHGVPYVPWQNDPTAGSVTTVGYCTHRSVLFIPWHRPYLMLYEQIIFAYAKEIAAKAIGSAADQYKAVLQDVRLPYWDWASDPHLPAVTMSPDITLTVPGKTPGTKESLHLPHNPLYSYQFTSKWATSTIQQEMAWPSTAAWTESKRCPDANGNSHQEIADAQIARVAKPFKASTFDALTNVTNFDQFTTQAWRPKQPVKAYSSVEGMHNTIHDYTGTNDSVDQNKQYGNMSDVQASSFDPIFWLHHVNCDRLTAIWQAMNPNCTIDEFPSQTDRFVKRSGAVEGGTANLEPWHKSQAHSMADYFVANDTKELISTFDGGYYYPETPLDLLGKPDQMKAYATQQVYKLYAPASLRPPAQKLAGAAATNGRASDGLTPINVRRHQEPALGHSGESSSHDGTSANHSGATANHNTNHWQVFLRVKNFALTGTWGIHIFLGELPASAANWLLSDTRVGTVTMLSNQSRQNCANCAAQAEDGILVTGSVPLNEALEERGLDVGDTAAVVAYLKDNLSWRVVKDTQDVPITEDFALTVGVSAQPVSVSGSVAELPTWGRCEVFPEATAGKVGGLSEQDRVELSL</sequence>
<dbReference type="EMBL" id="LCUC01000143">
    <property type="protein sequence ID" value="KKY35902.1"/>
    <property type="molecule type" value="Genomic_DNA"/>
</dbReference>
<feature type="domain" description="Tyrosinase copper-binding" evidence="13">
    <location>
        <begin position="311"/>
        <end position="322"/>
    </location>
</feature>
<dbReference type="Pfam" id="PF00264">
    <property type="entry name" value="Tyrosinase"/>
    <property type="match status" value="1"/>
</dbReference>
<comment type="caution">
    <text evidence="14">The sequence shown here is derived from an EMBL/GenBank/DDBJ whole genome shotgun (WGS) entry which is preliminary data.</text>
</comment>
<evidence type="ECO:0000256" key="9">
    <source>
        <dbReference type="ARBA" id="ARBA00048233"/>
    </source>
</evidence>
<dbReference type="GO" id="GO:0004503">
    <property type="term" value="F:tyrosinase activity"/>
    <property type="evidence" value="ECO:0007669"/>
    <property type="project" value="UniProtKB-EC"/>
</dbReference>
<dbReference type="SUPFAM" id="SSF48056">
    <property type="entry name" value="Di-copper centre-containing domain"/>
    <property type="match status" value="1"/>
</dbReference>
<evidence type="ECO:0000256" key="11">
    <source>
        <dbReference type="SAM" id="MobiDB-lite"/>
    </source>
</evidence>
<dbReference type="PANTHER" id="PTHR11474">
    <property type="entry name" value="TYROSINASE FAMILY MEMBER"/>
    <property type="match status" value="1"/>
</dbReference>
<evidence type="ECO:0000313" key="15">
    <source>
        <dbReference type="Proteomes" id="UP000034680"/>
    </source>
</evidence>
<feature type="domain" description="Tyrosinase copper-binding" evidence="12">
    <location>
        <begin position="97"/>
        <end position="114"/>
    </location>
</feature>
<keyword evidence="8" id="KW-0470">Melanin biosynthesis</keyword>
<dbReference type="GO" id="GO:0046872">
    <property type="term" value="F:metal ion binding"/>
    <property type="evidence" value="ECO:0007669"/>
    <property type="project" value="UniProtKB-KW"/>
</dbReference>
<reference evidence="14 15" key="2">
    <citation type="submission" date="2015-05" db="EMBL/GenBank/DDBJ databases">
        <authorList>
            <person name="Morales-Cruz A."/>
            <person name="Amrine K.C."/>
            <person name="Cantu D."/>
        </authorList>
    </citation>
    <scope>NUCLEOTIDE SEQUENCE [LARGE SCALE GENOMIC DNA]</scope>
    <source>
        <strain evidence="14">DA912</strain>
    </source>
</reference>
<evidence type="ECO:0000256" key="10">
    <source>
        <dbReference type="ARBA" id="ARBA00048881"/>
    </source>
</evidence>
<dbReference type="Gene3D" id="2.60.310.20">
    <property type="match status" value="1"/>
</dbReference>
<accession>A0A0G2FNI6</accession>
<keyword evidence="15" id="KW-1185">Reference proteome</keyword>
<dbReference type="Gene3D" id="1.10.1280.10">
    <property type="entry name" value="Di-copper center containing domain from catechol oxidase"/>
    <property type="match status" value="1"/>
</dbReference>
<evidence type="ECO:0000256" key="4">
    <source>
        <dbReference type="ARBA" id="ARBA00022723"/>
    </source>
</evidence>
<reference evidence="14 15" key="1">
    <citation type="submission" date="2015-05" db="EMBL/GenBank/DDBJ databases">
        <title>Distinctive expansion of gene families associated with plant cell wall degradation and secondary metabolism in the genomes of grapevine trunk pathogens.</title>
        <authorList>
            <person name="Lawrence D.P."/>
            <person name="Travadon R."/>
            <person name="Rolshausen P.E."/>
            <person name="Baumgartner K."/>
        </authorList>
    </citation>
    <scope>NUCLEOTIDE SEQUENCE [LARGE SCALE GENOMIC DNA]</scope>
    <source>
        <strain evidence="14">DA912</strain>
    </source>
</reference>
<evidence type="ECO:0000256" key="2">
    <source>
        <dbReference type="ARBA" id="ARBA00009928"/>
    </source>
</evidence>
<protein>
    <recommendedName>
        <fullName evidence="3">tyrosinase</fullName>
        <ecNumber evidence="3">1.14.18.1</ecNumber>
    </recommendedName>
</protein>
<dbReference type="InterPro" id="IPR008922">
    <property type="entry name" value="Di-copper_centre_dom_sf"/>
</dbReference>
<dbReference type="GO" id="GO:0042438">
    <property type="term" value="P:melanin biosynthetic process"/>
    <property type="evidence" value="ECO:0007669"/>
    <property type="project" value="UniProtKB-KW"/>
</dbReference>
<comment type="cofactor">
    <cofactor evidence="1">
        <name>Cu(2+)</name>
        <dbReference type="ChEBI" id="CHEBI:29036"/>
    </cofactor>
</comment>
<dbReference type="InterPro" id="IPR041640">
    <property type="entry name" value="Tyrosinase_C"/>
</dbReference>
<dbReference type="PANTHER" id="PTHR11474:SF76">
    <property type="entry name" value="SHKT DOMAIN-CONTAINING PROTEIN"/>
    <property type="match status" value="1"/>
</dbReference>
<comment type="catalytic activity">
    <reaction evidence="10">
        <text>L-tyrosine + O2 = L-dopaquinone + H2O</text>
        <dbReference type="Rhea" id="RHEA:18117"/>
        <dbReference type="ChEBI" id="CHEBI:15377"/>
        <dbReference type="ChEBI" id="CHEBI:15379"/>
        <dbReference type="ChEBI" id="CHEBI:57924"/>
        <dbReference type="ChEBI" id="CHEBI:58315"/>
        <dbReference type="EC" id="1.14.18.1"/>
    </reaction>
</comment>
<keyword evidence="6" id="KW-0186">Copper</keyword>
<evidence type="ECO:0000313" key="14">
    <source>
        <dbReference type="EMBL" id="KKY35902.1"/>
    </source>
</evidence>
<proteinExistence type="inferred from homology"/>
<evidence type="ECO:0000256" key="5">
    <source>
        <dbReference type="ARBA" id="ARBA00023002"/>
    </source>
</evidence>
<evidence type="ECO:0000256" key="6">
    <source>
        <dbReference type="ARBA" id="ARBA00023008"/>
    </source>
</evidence>
<dbReference type="PROSITE" id="PS00497">
    <property type="entry name" value="TYROSINASE_1"/>
    <property type="match status" value="1"/>
</dbReference>
<comment type="similarity">
    <text evidence="2">Belongs to the tyrosinase family.</text>
</comment>
<dbReference type="InterPro" id="IPR050316">
    <property type="entry name" value="Tyrosinase/Hemocyanin"/>
</dbReference>
<feature type="region of interest" description="Disordered" evidence="11">
    <location>
        <begin position="458"/>
        <end position="479"/>
    </location>
</feature>
<dbReference type="EC" id="1.14.18.1" evidence="3"/>
<organism evidence="14 15">
    <name type="scientific">Diaporthe ampelina</name>
    <dbReference type="NCBI Taxonomy" id="1214573"/>
    <lineage>
        <taxon>Eukaryota</taxon>
        <taxon>Fungi</taxon>
        <taxon>Dikarya</taxon>
        <taxon>Ascomycota</taxon>
        <taxon>Pezizomycotina</taxon>
        <taxon>Sordariomycetes</taxon>
        <taxon>Sordariomycetidae</taxon>
        <taxon>Diaporthales</taxon>
        <taxon>Diaporthaceae</taxon>
        <taxon>Diaporthe</taxon>
    </lineage>
</organism>
<comment type="catalytic activity">
    <reaction evidence="9">
        <text>2 L-dopa + O2 = 2 L-dopaquinone + 2 H2O</text>
        <dbReference type="Rhea" id="RHEA:34287"/>
        <dbReference type="ChEBI" id="CHEBI:15377"/>
        <dbReference type="ChEBI" id="CHEBI:15379"/>
        <dbReference type="ChEBI" id="CHEBI:57504"/>
        <dbReference type="ChEBI" id="CHEBI:57924"/>
        <dbReference type="EC" id="1.14.18.1"/>
    </reaction>
</comment>
<dbReference type="OrthoDB" id="6132182at2759"/>
<dbReference type="STRING" id="1214573.A0A0G2FNI6"/>
<dbReference type="AlphaFoldDB" id="A0A0G2FNI6"/>
<evidence type="ECO:0000256" key="3">
    <source>
        <dbReference type="ARBA" id="ARBA00011906"/>
    </source>
</evidence>
<dbReference type="Proteomes" id="UP000034680">
    <property type="component" value="Unassembled WGS sequence"/>
</dbReference>
<evidence type="ECO:0000259" key="13">
    <source>
        <dbReference type="PROSITE" id="PS00498"/>
    </source>
</evidence>
<gene>
    <name evidence="14" type="ORF">UCDDA912_g04118</name>
</gene>
<keyword evidence="5" id="KW-0560">Oxidoreductase</keyword>
<dbReference type="PRINTS" id="PR00092">
    <property type="entry name" value="TYROSINASE"/>
</dbReference>
<name>A0A0G2FNI6_9PEZI</name>
<evidence type="ECO:0000256" key="1">
    <source>
        <dbReference type="ARBA" id="ARBA00001973"/>
    </source>
</evidence>
<feature type="compositionally biased region" description="Polar residues" evidence="11">
    <location>
        <begin position="463"/>
        <end position="479"/>
    </location>
</feature>
<evidence type="ECO:0000259" key="12">
    <source>
        <dbReference type="PROSITE" id="PS00497"/>
    </source>
</evidence>
<evidence type="ECO:0000256" key="7">
    <source>
        <dbReference type="ARBA" id="ARBA00023033"/>
    </source>
</evidence>
<evidence type="ECO:0000256" key="8">
    <source>
        <dbReference type="ARBA" id="ARBA00023101"/>
    </source>
</evidence>